<sequence length="93" mass="10641">MPLELSRSDRVALAAFYQTIEDLIELNNQETLTLREILGLTQPWAVTEVEDGPRSIEGVTRLAIEQANEERPVPLWKKLWNLSLSLMCCCKKN</sequence>
<comment type="caution">
    <text evidence="1">The sequence shown here is derived from an EMBL/GenBank/DDBJ whole genome shotgun (WGS) entry which is preliminary data.</text>
</comment>
<evidence type="ECO:0000313" key="1">
    <source>
        <dbReference type="EMBL" id="GFY78721.1"/>
    </source>
</evidence>
<dbReference type="EMBL" id="BMAV01023156">
    <property type="protein sequence ID" value="GFY78721.1"/>
    <property type="molecule type" value="Genomic_DNA"/>
</dbReference>
<name>A0A8X6YX08_9ARAC</name>
<accession>A0A8X6YX08</accession>
<reference evidence="1" key="1">
    <citation type="submission" date="2020-08" db="EMBL/GenBank/DDBJ databases">
        <title>Multicomponent nature underlies the extraordinary mechanical properties of spider dragline silk.</title>
        <authorList>
            <person name="Kono N."/>
            <person name="Nakamura H."/>
            <person name="Mori M."/>
            <person name="Yoshida Y."/>
            <person name="Ohtoshi R."/>
            <person name="Malay A.D."/>
            <person name="Moran D.A.P."/>
            <person name="Tomita M."/>
            <person name="Numata K."/>
            <person name="Arakawa K."/>
        </authorList>
    </citation>
    <scope>NUCLEOTIDE SEQUENCE</scope>
</reference>
<keyword evidence="2" id="KW-1185">Reference proteome</keyword>
<organism evidence="1 2">
    <name type="scientific">Trichonephila inaurata madagascariensis</name>
    <dbReference type="NCBI Taxonomy" id="2747483"/>
    <lineage>
        <taxon>Eukaryota</taxon>
        <taxon>Metazoa</taxon>
        <taxon>Ecdysozoa</taxon>
        <taxon>Arthropoda</taxon>
        <taxon>Chelicerata</taxon>
        <taxon>Arachnida</taxon>
        <taxon>Araneae</taxon>
        <taxon>Araneomorphae</taxon>
        <taxon>Entelegynae</taxon>
        <taxon>Araneoidea</taxon>
        <taxon>Nephilidae</taxon>
        <taxon>Trichonephila</taxon>
        <taxon>Trichonephila inaurata</taxon>
    </lineage>
</organism>
<protein>
    <submittedName>
        <fullName evidence="1">Uncharacterized protein</fullName>
    </submittedName>
</protein>
<proteinExistence type="predicted"/>
<dbReference type="AlphaFoldDB" id="A0A8X6YX08"/>
<evidence type="ECO:0000313" key="2">
    <source>
        <dbReference type="Proteomes" id="UP000886998"/>
    </source>
</evidence>
<dbReference type="Proteomes" id="UP000886998">
    <property type="component" value="Unassembled WGS sequence"/>
</dbReference>
<gene>
    <name evidence="1" type="ORF">TNIN_49591</name>
</gene>